<dbReference type="Pfam" id="PF14114">
    <property type="entry name" value="DUF4286"/>
    <property type="match status" value="1"/>
</dbReference>
<dbReference type="AlphaFoldDB" id="A0A2T5J772"/>
<dbReference type="InterPro" id="IPR025563">
    <property type="entry name" value="DUF4286"/>
</dbReference>
<dbReference type="RefSeq" id="WP_107829811.1">
    <property type="nucleotide sequence ID" value="NZ_CP160205.1"/>
</dbReference>
<reference evidence="1 2" key="1">
    <citation type="submission" date="2018-04" db="EMBL/GenBank/DDBJ databases">
        <title>Genomic Encyclopedia of Archaeal and Bacterial Type Strains, Phase II (KMG-II): from individual species to whole genera.</title>
        <authorList>
            <person name="Goeker M."/>
        </authorList>
    </citation>
    <scope>NUCLEOTIDE SEQUENCE [LARGE SCALE GENOMIC DNA]</scope>
    <source>
        <strain evidence="1 2">DSM 26809</strain>
    </source>
</reference>
<comment type="caution">
    <text evidence="1">The sequence shown here is derived from an EMBL/GenBank/DDBJ whole genome shotgun (WGS) entry which is preliminary data.</text>
</comment>
<protein>
    <submittedName>
        <fullName evidence="1">Uncharacterized protein DUF4286</fullName>
    </submittedName>
</protein>
<sequence length="104" mass="12399">MIVYNETYVMDEAVHHQWVQWMQEEQIPAIMKTGWFNSYTILSVLDSPNEGVTYCVQYVADSRHSLDYFMKKHFNWFQQLQAQKFENQFVMFNSVMNLIASSGK</sequence>
<dbReference type="OrthoDB" id="1121837at2"/>
<name>A0A2T5J772_9SPHI</name>
<proteinExistence type="predicted"/>
<keyword evidence="2" id="KW-1185">Reference proteome</keyword>
<evidence type="ECO:0000313" key="1">
    <source>
        <dbReference type="EMBL" id="PTQ94990.1"/>
    </source>
</evidence>
<evidence type="ECO:0000313" key="2">
    <source>
        <dbReference type="Proteomes" id="UP000244168"/>
    </source>
</evidence>
<accession>A0A2T5J772</accession>
<dbReference type="EMBL" id="QAOQ01000006">
    <property type="protein sequence ID" value="PTQ94990.1"/>
    <property type="molecule type" value="Genomic_DNA"/>
</dbReference>
<organism evidence="1 2">
    <name type="scientific">Mucilaginibacter yixingensis</name>
    <dbReference type="NCBI Taxonomy" id="1295612"/>
    <lineage>
        <taxon>Bacteria</taxon>
        <taxon>Pseudomonadati</taxon>
        <taxon>Bacteroidota</taxon>
        <taxon>Sphingobacteriia</taxon>
        <taxon>Sphingobacteriales</taxon>
        <taxon>Sphingobacteriaceae</taxon>
        <taxon>Mucilaginibacter</taxon>
    </lineage>
</organism>
<gene>
    <name evidence="1" type="ORF">C8P68_106204</name>
</gene>
<dbReference type="Proteomes" id="UP000244168">
    <property type="component" value="Unassembled WGS sequence"/>
</dbReference>